<keyword evidence="2" id="KW-1133">Transmembrane helix</keyword>
<reference evidence="4 5" key="1">
    <citation type="submission" date="2020-08" db="EMBL/GenBank/DDBJ databases">
        <title>novel species in genus Nocardioides.</title>
        <authorList>
            <person name="Zhang G."/>
        </authorList>
    </citation>
    <scope>NUCLEOTIDE SEQUENCE [LARGE SCALE GENOMIC DNA]</scope>
    <source>
        <strain evidence="4 5">SC8A-24</strain>
    </source>
</reference>
<gene>
    <name evidence="4" type="ORF">H7344_01055</name>
</gene>
<feature type="transmembrane region" description="Helical" evidence="2">
    <location>
        <begin position="180"/>
        <end position="201"/>
    </location>
</feature>
<feature type="transmembrane region" description="Helical" evidence="2">
    <location>
        <begin position="234"/>
        <end position="256"/>
    </location>
</feature>
<evidence type="ECO:0000259" key="3">
    <source>
        <dbReference type="Pfam" id="PF00892"/>
    </source>
</evidence>
<evidence type="ECO:0000313" key="5">
    <source>
        <dbReference type="Proteomes" id="UP000604001"/>
    </source>
</evidence>
<dbReference type="InterPro" id="IPR000620">
    <property type="entry name" value="EamA_dom"/>
</dbReference>
<keyword evidence="5" id="KW-1185">Reference proteome</keyword>
<name>A0ABR6U3A4_9ACTN</name>
<proteinExistence type="inferred from homology"/>
<dbReference type="InterPro" id="IPR037185">
    <property type="entry name" value="EmrE-like"/>
</dbReference>
<dbReference type="Proteomes" id="UP000604001">
    <property type="component" value="Unassembled WGS sequence"/>
</dbReference>
<evidence type="ECO:0000256" key="1">
    <source>
        <dbReference type="ARBA" id="ARBA00007362"/>
    </source>
</evidence>
<feature type="transmembrane region" description="Helical" evidence="2">
    <location>
        <begin position="88"/>
        <end position="108"/>
    </location>
</feature>
<comment type="similarity">
    <text evidence="1">Belongs to the EamA transporter family.</text>
</comment>
<dbReference type="RefSeq" id="WP_186344168.1">
    <property type="nucleotide sequence ID" value="NZ_BMMR01000001.1"/>
</dbReference>
<protein>
    <submittedName>
        <fullName evidence="4">DMT family transporter</fullName>
    </submittedName>
</protein>
<evidence type="ECO:0000313" key="4">
    <source>
        <dbReference type="EMBL" id="MBC2958879.1"/>
    </source>
</evidence>
<evidence type="ECO:0000256" key="2">
    <source>
        <dbReference type="SAM" id="Phobius"/>
    </source>
</evidence>
<keyword evidence="2" id="KW-0812">Transmembrane</keyword>
<dbReference type="Gene3D" id="1.10.3730.20">
    <property type="match status" value="1"/>
</dbReference>
<comment type="caution">
    <text evidence="4">The sequence shown here is derived from an EMBL/GenBank/DDBJ whole genome shotgun (WGS) entry which is preliminary data.</text>
</comment>
<dbReference type="SUPFAM" id="SSF103481">
    <property type="entry name" value="Multidrug resistance efflux transporter EmrE"/>
    <property type="match status" value="2"/>
</dbReference>
<feature type="transmembrane region" description="Helical" evidence="2">
    <location>
        <begin position="60"/>
        <end position="81"/>
    </location>
</feature>
<dbReference type="Pfam" id="PF00892">
    <property type="entry name" value="EamA"/>
    <property type="match status" value="2"/>
</dbReference>
<sequence>MGALLALGAALTYGLGDFVGGFASQRATAWAVAFTAQLAGATAVLALATVVDGSPTGADLGWAVLGGIGNGLGTAFLYRGLSSGRMGVVAPVSGVGATLVPVVVGLLAGERPSLLVWLGFLAALPAIWLVARQPAGVAVDGRPAPRSSGLADGVLAGLGFGAMFAALAEVREGAGLLPLAVNQGVAGLAIVAVAVLVRVPWVPRERGAALGVVSGLLGATATGLFLLATREDLLAVAAVLTSLYPAVTVLLAALVLRETVHRGQAVGLALCAAAVVLVAGG</sequence>
<feature type="transmembrane region" description="Helical" evidence="2">
    <location>
        <begin position="114"/>
        <end position="130"/>
    </location>
</feature>
<organism evidence="4 5">
    <name type="scientific">Nocardioides deserti</name>
    <dbReference type="NCBI Taxonomy" id="1588644"/>
    <lineage>
        <taxon>Bacteria</taxon>
        <taxon>Bacillati</taxon>
        <taxon>Actinomycetota</taxon>
        <taxon>Actinomycetes</taxon>
        <taxon>Propionibacteriales</taxon>
        <taxon>Nocardioidaceae</taxon>
        <taxon>Nocardioides</taxon>
    </lineage>
</organism>
<accession>A0ABR6U3A4</accession>
<feature type="transmembrane region" description="Helical" evidence="2">
    <location>
        <begin position="150"/>
        <end position="168"/>
    </location>
</feature>
<feature type="transmembrane region" description="Helical" evidence="2">
    <location>
        <begin position="263"/>
        <end position="280"/>
    </location>
</feature>
<feature type="domain" description="EamA" evidence="3">
    <location>
        <begin position="1"/>
        <end position="131"/>
    </location>
</feature>
<dbReference type="EMBL" id="JACMYC010000001">
    <property type="protein sequence ID" value="MBC2958879.1"/>
    <property type="molecule type" value="Genomic_DNA"/>
</dbReference>
<feature type="domain" description="EamA" evidence="3">
    <location>
        <begin position="153"/>
        <end position="278"/>
    </location>
</feature>
<keyword evidence="2" id="KW-0472">Membrane</keyword>
<feature type="transmembrane region" description="Helical" evidence="2">
    <location>
        <begin position="208"/>
        <end position="228"/>
    </location>
</feature>